<keyword evidence="5" id="KW-0175">Coiled coil</keyword>
<dbReference type="InterPro" id="IPR035965">
    <property type="entry name" value="PAS-like_dom_sf"/>
</dbReference>
<dbReference type="PANTHER" id="PTHR43065:SF50">
    <property type="entry name" value="HISTIDINE KINASE"/>
    <property type="match status" value="1"/>
</dbReference>
<dbReference type="PANTHER" id="PTHR43065">
    <property type="entry name" value="SENSOR HISTIDINE KINASE"/>
    <property type="match status" value="1"/>
</dbReference>
<dbReference type="PRINTS" id="PR00344">
    <property type="entry name" value="BCTRLSENSOR"/>
</dbReference>
<dbReference type="Pfam" id="PF02518">
    <property type="entry name" value="HATPase_c"/>
    <property type="match status" value="1"/>
</dbReference>
<dbReference type="EMBL" id="DS989855">
    <property type="protein sequence ID" value="EDX73984.1"/>
    <property type="molecule type" value="Genomic_DNA"/>
</dbReference>
<dbReference type="CDD" id="cd00130">
    <property type="entry name" value="PAS"/>
    <property type="match status" value="1"/>
</dbReference>
<dbReference type="SUPFAM" id="SSF55785">
    <property type="entry name" value="PYP-like sensor domain (PAS domain)"/>
    <property type="match status" value="1"/>
</dbReference>
<dbReference type="Proteomes" id="UP000003835">
    <property type="component" value="Unassembled WGS sequence"/>
</dbReference>
<feature type="domain" description="PAS" evidence="7">
    <location>
        <begin position="32"/>
        <end position="69"/>
    </location>
</feature>
<evidence type="ECO:0000256" key="1">
    <source>
        <dbReference type="ARBA" id="ARBA00000085"/>
    </source>
</evidence>
<dbReference type="SMART" id="SM00091">
    <property type="entry name" value="PAS"/>
    <property type="match status" value="1"/>
</dbReference>
<name>B4VW55_9CYAN</name>
<keyword evidence="4" id="KW-0902">Two-component regulatory system</keyword>
<dbReference type="InterPro" id="IPR003594">
    <property type="entry name" value="HATPase_dom"/>
</dbReference>
<protein>
    <recommendedName>
        <fullName evidence="2">histidine kinase</fullName>
        <ecNumber evidence="2">2.7.13.3</ecNumber>
    </recommendedName>
</protein>
<dbReference type="NCBIfam" id="TIGR00229">
    <property type="entry name" value="sensory_box"/>
    <property type="match status" value="1"/>
</dbReference>
<accession>B4VW55</accession>
<dbReference type="AlphaFoldDB" id="B4VW55"/>
<feature type="coiled-coil region" evidence="5">
    <location>
        <begin position="154"/>
        <end position="191"/>
    </location>
</feature>
<evidence type="ECO:0000313" key="9">
    <source>
        <dbReference type="EMBL" id="EDX73984.1"/>
    </source>
</evidence>
<proteinExistence type="predicted"/>
<dbReference type="HOGENOM" id="CLU_000445_114_39_3"/>
<dbReference type="GO" id="GO:0004673">
    <property type="term" value="F:protein histidine kinase activity"/>
    <property type="evidence" value="ECO:0007669"/>
    <property type="project" value="UniProtKB-EC"/>
</dbReference>
<dbReference type="Gene3D" id="3.30.450.20">
    <property type="entry name" value="PAS domain"/>
    <property type="match status" value="1"/>
</dbReference>
<dbReference type="STRING" id="118168.MC7420_5864"/>
<gene>
    <name evidence="9" type="ORF">MC7420_5864</name>
</gene>
<keyword evidence="10" id="KW-1185">Reference proteome</keyword>
<feature type="domain" description="Histidine kinase" evidence="6">
    <location>
        <begin position="200"/>
        <end position="459"/>
    </location>
</feature>
<evidence type="ECO:0000256" key="3">
    <source>
        <dbReference type="ARBA" id="ARBA00022777"/>
    </source>
</evidence>
<dbReference type="SMART" id="SM00387">
    <property type="entry name" value="HATPase_c"/>
    <property type="match status" value="1"/>
</dbReference>
<dbReference type="PROSITE" id="PS50109">
    <property type="entry name" value="HIS_KIN"/>
    <property type="match status" value="1"/>
</dbReference>
<dbReference type="InterPro" id="IPR000014">
    <property type="entry name" value="PAS"/>
</dbReference>
<evidence type="ECO:0000256" key="2">
    <source>
        <dbReference type="ARBA" id="ARBA00012438"/>
    </source>
</evidence>
<dbReference type="InterPro" id="IPR000700">
    <property type="entry name" value="PAS-assoc_C"/>
</dbReference>
<dbReference type="Gene3D" id="3.30.565.10">
    <property type="entry name" value="Histidine kinase-like ATPase, C-terminal domain"/>
    <property type="match status" value="1"/>
</dbReference>
<sequence length="459" mass="52182">MCPNLVKQTRQLEVLNEELATQIAERQDMELALRKYRSMFEGAVEGIFQTTPDGHFIDCNPALAKIYGYASPVELLETLTDIGQQLYVNPDRRRDFIEKLRSHDSVTDFESQVYRKDGQIIWICENARAVRDRDGNLLYYEGFVTDITQRKVTEESLRRSQAKYKAQAEQLEETLNQLRQTQQQLIEKEHLSTLGKLLAGVAHEINNPVNFLCNNFPHAQQYTTDLLNLLQLYSKYNPQPAPEIQQEVEEIDLEFVLEDFPKTLSSMQMGAERLRQLVYSLKTLSGADEEQSIDIHQGLDSTLVMLYYRLKSKGNKQEIKVFKDYSTLPLVTCYPCGLNQVFMNVLCNAIDALKDMRSQPANGDSEQTMMPSIWIRTELIDNGKSGACAVIRIIDNGPGIDEELKQRIFEPFFTTKPPGKGTGLGLSISYQIIVEKHGGTFTCNSTPGQGTEFVIEIPI</sequence>
<organism evidence="9 10">
    <name type="scientific">Coleofasciculus chthonoplastes PCC 7420</name>
    <dbReference type="NCBI Taxonomy" id="118168"/>
    <lineage>
        <taxon>Bacteria</taxon>
        <taxon>Bacillati</taxon>
        <taxon>Cyanobacteriota</taxon>
        <taxon>Cyanophyceae</taxon>
        <taxon>Coleofasciculales</taxon>
        <taxon>Coleofasciculaceae</taxon>
        <taxon>Coleofasciculus</taxon>
    </lineage>
</organism>
<evidence type="ECO:0000256" key="4">
    <source>
        <dbReference type="ARBA" id="ARBA00023012"/>
    </source>
</evidence>
<evidence type="ECO:0000259" key="7">
    <source>
        <dbReference type="PROSITE" id="PS50112"/>
    </source>
</evidence>
<dbReference type="GO" id="GO:0000160">
    <property type="term" value="P:phosphorelay signal transduction system"/>
    <property type="evidence" value="ECO:0007669"/>
    <property type="project" value="UniProtKB-KW"/>
</dbReference>
<comment type="catalytic activity">
    <reaction evidence="1">
        <text>ATP + protein L-histidine = ADP + protein N-phospho-L-histidine.</text>
        <dbReference type="EC" id="2.7.13.3"/>
    </reaction>
</comment>
<dbReference type="Pfam" id="PF13426">
    <property type="entry name" value="PAS_9"/>
    <property type="match status" value="1"/>
</dbReference>
<dbReference type="SUPFAM" id="SSF55874">
    <property type="entry name" value="ATPase domain of HSP90 chaperone/DNA topoisomerase II/histidine kinase"/>
    <property type="match status" value="1"/>
</dbReference>
<keyword evidence="3" id="KW-0808">Transferase</keyword>
<dbReference type="EC" id="2.7.13.3" evidence="2"/>
<dbReference type="InterPro" id="IPR004358">
    <property type="entry name" value="Sig_transdc_His_kin-like_C"/>
</dbReference>
<dbReference type="InterPro" id="IPR001610">
    <property type="entry name" value="PAC"/>
</dbReference>
<dbReference type="PROSITE" id="PS50113">
    <property type="entry name" value="PAC"/>
    <property type="match status" value="1"/>
</dbReference>
<evidence type="ECO:0000259" key="6">
    <source>
        <dbReference type="PROSITE" id="PS50109"/>
    </source>
</evidence>
<dbReference type="Gene3D" id="1.10.287.130">
    <property type="match status" value="1"/>
</dbReference>
<evidence type="ECO:0000259" key="8">
    <source>
        <dbReference type="PROSITE" id="PS50113"/>
    </source>
</evidence>
<keyword evidence="3" id="KW-0418">Kinase</keyword>
<reference evidence="9 10" key="1">
    <citation type="submission" date="2008-07" db="EMBL/GenBank/DDBJ databases">
        <authorList>
            <person name="Tandeau de Marsac N."/>
            <person name="Ferriera S."/>
            <person name="Johnson J."/>
            <person name="Kravitz S."/>
            <person name="Beeson K."/>
            <person name="Sutton G."/>
            <person name="Rogers Y.-H."/>
            <person name="Friedman R."/>
            <person name="Frazier M."/>
            <person name="Venter J.C."/>
        </authorList>
    </citation>
    <scope>NUCLEOTIDE SEQUENCE [LARGE SCALE GENOMIC DNA]</scope>
    <source>
        <strain evidence="9 10">PCC 7420</strain>
    </source>
</reference>
<evidence type="ECO:0000256" key="5">
    <source>
        <dbReference type="SAM" id="Coils"/>
    </source>
</evidence>
<feature type="coiled-coil region" evidence="5">
    <location>
        <begin position="5"/>
        <end position="32"/>
    </location>
</feature>
<evidence type="ECO:0000313" key="10">
    <source>
        <dbReference type="Proteomes" id="UP000003835"/>
    </source>
</evidence>
<dbReference type="SMART" id="SM00086">
    <property type="entry name" value="PAC"/>
    <property type="match status" value="1"/>
</dbReference>
<dbReference type="eggNOG" id="COG4191">
    <property type="taxonomic scope" value="Bacteria"/>
</dbReference>
<feature type="domain" description="PAC" evidence="8">
    <location>
        <begin position="107"/>
        <end position="159"/>
    </location>
</feature>
<dbReference type="PROSITE" id="PS50112">
    <property type="entry name" value="PAS"/>
    <property type="match status" value="1"/>
</dbReference>
<dbReference type="InterPro" id="IPR005467">
    <property type="entry name" value="His_kinase_dom"/>
</dbReference>
<dbReference type="InterPro" id="IPR036890">
    <property type="entry name" value="HATPase_C_sf"/>
</dbReference>